<comment type="subcellular location">
    <subcellularLocation>
        <location evidence="1">Secreted</location>
    </subcellularLocation>
</comment>
<keyword evidence="3 4" id="KW-0732">Signal</keyword>
<organism evidence="6 7">
    <name type="scientific">Engystomops pustulosus</name>
    <name type="common">Tungara frog</name>
    <name type="synonym">Physalaemus pustulosus</name>
    <dbReference type="NCBI Taxonomy" id="76066"/>
    <lineage>
        <taxon>Eukaryota</taxon>
        <taxon>Metazoa</taxon>
        <taxon>Chordata</taxon>
        <taxon>Craniata</taxon>
        <taxon>Vertebrata</taxon>
        <taxon>Euteleostomi</taxon>
        <taxon>Amphibia</taxon>
        <taxon>Batrachia</taxon>
        <taxon>Anura</taxon>
        <taxon>Neobatrachia</taxon>
        <taxon>Hyloidea</taxon>
        <taxon>Leptodactylidae</taxon>
        <taxon>Leiuperinae</taxon>
        <taxon>Engystomops</taxon>
    </lineage>
</organism>
<evidence type="ECO:0000313" key="6">
    <source>
        <dbReference type="EMBL" id="KAG8549497.1"/>
    </source>
</evidence>
<proteinExistence type="predicted"/>
<feature type="signal peptide" evidence="4">
    <location>
        <begin position="1"/>
        <end position="22"/>
    </location>
</feature>
<keyword evidence="2" id="KW-0964">Secreted</keyword>
<evidence type="ECO:0000256" key="2">
    <source>
        <dbReference type="ARBA" id="ARBA00022525"/>
    </source>
</evidence>
<dbReference type="EMBL" id="WNYA01000176">
    <property type="protein sequence ID" value="KAG8549497.1"/>
    <property type="molecule type" value="Genomic_DNA"/>
</dbReference>
<dbReference type="Proteomes" id="UP000824782">
    <property type="component" value="Unassembled WGS sequence"/>
</dbReference>
<evidence type="ECO:0000256" key="4">
    <source>
        <dbReference type="SAM" id="SignalP"/>
    </source>
</evidence>
<sequence length="71" mass="8125">MAFTKKSLFLVLFLGMVSLSICENEKREEEEEDEEESLEKRDWKADAKDILKKIGAKIAQVISDKLNPAPQ</sequence>
<protein>
    <recommendedName>
        <fullName evidence="5">Frog antimicrobial peptide propeptide domain-containing protein</fullName>
    </recommendedName>
</protein>
<reference evidence="6" key="1">
    <citation type="thesis" date="2020" institute="ProQuest LLC" country="789 East Eisenhower Parkway, Ann Arbor, MI, USA">
        <title>Comparative Genomics and Chromosome Evolution.</title>
        <authorList>
            <person name="Mudd A.B."/>
        </authorList>
    </citation>
    <scope>NUCLEOTIDE SEQUENCE</scope>
    <source>
        <strain evidence="6">237g6f4</strain>
        <tissue evidence="6">Blood</tissue>
    </source>
</reference>
<evidence type="ECO:0000256" key="1">
    <source>
        <dbReference type="ARBA" id="ARBA00004613"/>
    </source>
</evidence>
<accession>A0AAV6ZPV7</accession>
<dbReference type="Pfam" id="PF03032">
    <property type="entry name" value="FSAP_sig_propep"/>
    <property type="match status" value="1"/>
</dbReference>
<feature type="chain" id="PRO_5043775896" description="Frog antimicrobial peptide propeptide domain-containing protein" evidence="4">
    <location>
        <begin position="23"/>
        <end position="71"/>
    </location>
</feature>
<evidence type="ECO:0000313" key="7">
    <source>
        <dbReference type="Proteomes" id="UP000824782"/>
    </source>
</evidence>
<gene>
    <name evidence="6" type="ORF">GDO81_021018</name>
</gene>
<evidence type="ECO:0000259" key="5">
    <source>
        <dbReference type="Pfam" id="PF03032"/>
    </source>
</evidence>
<feature type="domain" description="Frog antimicrobial peptide propeptide" evidence="5">
    <location>
        <begin position="3"/>
        <end position="37"/>
    </location>
</feature>
<dbReference type="AlphaFoldDB" id="A0AAV6ZPV7"/>
<dbReference type="GO" id="GO:0005576">
    <property type="term" value="C:extracellular region"/>
    <property type="evidence" value="ECO:0007669"/>
    <property type="project" value="UniProtKB-SubCell"/>
</dbReference>
<dbReference type="InterPro" id="IPR004275">
    <property type="entry name" value="Frog_antimicrobial_propeptide"/>
</dbReference>
<name>A0AAV6ZPV7_ENGPU</name>
<keyword evidence="7" id="KW-1185">Reference proteome</keyword>
<evidence type="ECO:0000256" key="3">
    <source>
        <dbReference type="ARBA" id="ARBA00022729"/>
    </source>
</evidence>
<comment type="caution">
    <text evidence="6">The sequence shown here is derived from an EMBL/GenBank/DDBJ whole genome shotgun (WGS) entry which is preliminary data.</text>
</comment>